<gene>
    <name evidence="13" type="ORF">FYJ63_02385</name>
</gene>
<evidence type="ECO:0000259" key="12">
    <source>
        <dbReference type="Pfam" id="PF02768"/>
    </source>
</evidence>
<dbReference type="RefSeq" id="WP_277026345.1">
    <property type="nucleotide sequence ID" value="NZ_JAQYQY010000007.1"/>
</dbReference>
<evidence type="ECO:0000313" key="14">
    <source>
        <dbReference type="Proteomes" id="UP000442535"/>
    </source>
</evidence>
<dbReference type="Pfam" id="PF00712">
    <property type="entry name" value="DNA_pol3_beta"/>
    <property type="match status" value="1"/>
</dbReference>
<evidence type="ECO:0000256" key="5">
    <source>
        <dbReference type="ARBA" id="ARBA00022695"/>
    </source>
</evidence>
<comment type="similarity">
    <text evidence="2 9">Belongs to the beta sliding clamp family.</text>
</comment>
<evidence type="ECO:0000259" key="11">
    <source>
        <dbReference type="Pfam" id="PF02767"/>
    </source>
</evidence>
<dbReference type="GO" id="GO:0005737">
    <property type="term" value="C:cytoplasm"/>
    <property type="evidence" value="ECO:0007669"/>
    <property type="project" value="UniProtKB-SubCell"/>
</dbReference>
<dbReference type="GO" id="GO:0008408">
    <property type="term" value="F:3'-5' exonuclease activity"/>
    <property type="evidence" value="ECO:0007669"/>
    <property type="project" value="InterPro"/>
</dbReference>
<dbReference type="InterPro" id="IPR046938">
    <property type="entry name" value="DNA_clamp_sf"/>
</dbReference>
<evidence type="ECO:0000256" key="1">
    <source>
        <dbReference type="ARBA" id="ARBA00004496"/>
    </source>
</evidence>
<dbReference type="GO" id="GO:0006271">
    <property type="term" value="P:DNA strand elongation involved in DNA replication"/>
    <property type="evidence" value="ECO:0007669"/>
    <property type="project" value="TreeGrafter"/>
</dbReference>
<dbReference type="InterPro" id="IPR022634">
    <property type="entry name" value="DNA_polIII_beta_N"/>
</dbReference>
<sequence>MELVLDREVLAEAVQWSSRSISPRPAVPVLAGVRIEATDGGVNFSSFDYEVSARVTVAAQEIVELGVVVVDGKLLSETARALPNQVSQVTFKTEDNYLHITCGTFKQNLLVMPAEEYPQLPVLPEIAGSIDAGALSHSISQVAVAASRDDTLPLLTGISLEVRPDKLYLLATDRYRMALKEVEWKSAHGDVNQDLVVKAKNISDAAKNIASSGDISIAVESGDEPANLVGLSAGGRVFTSQINDGAYPDVRRLFPEPINVTAIVKVAEFIEAAKRVSIVSSNLSNQQIYLQFTKGQLEFSAGGGGNNSSSDTISAVLNGPDISVSFNSRMLLEGLGAIDEPYARLSFKDETKPVVITGQKEETGEDNLEYRYLIMPIRTSM</sequence>
<keyword evidence="14" id="KW-1185">Reference proteome</keyword>
<dbReference type="InterPro" id="IPR001001">
    <property type="entry name" value="DNA_polIII_beta"/>
</dbReference>
<dbReference type="SMART" id="SM00480">
    <property type="entry name" value="POL3Bc"/>
    <property type="match status" value="1"/>
</dbReference>
<evidence type="ECO:0000256" key="6">
    <source>
        <dbReference type="ARBA" id="ARBA00022705"/>
    </source>
</evidence>
<feature type="domain" description="DNA polymerase III beta sliding clamp N-terminal" evidence="10">
    <location>
        <begin position="1"/>
        <end position="121"/>
    </location>
</feature>
<dbReference type="NCBIfam" id="TIGR00663">
    <property type="entry name" value="dnan"/>
    <property type="match status" value="1"/>
</dbReference>
<evidence type="ECO:0000256" key="7">
    <source>
        <dbReference type="ARBA" id="ARBA00022932"/>
    </source>
</evidence>
<evidence type="ECO:0000256" key="9">
    <source>
        <dbReference type="PIRNR" id="PIRNR000804"/>
    </source>
</evidence>
<evidence type="ECO:0000259" key="10">
    <source>
        <dbReference type="Pfam" id="PF00712"/>
    </source>
</evidence>
<feature type="domain" description="DNA polymerase III beta sliding clamp C-terminal" evidence="12">
    <location>
        <begin position="251"/>
        <end position="364"/>
    </location>
</feature>
<dbReference type="SUPFAM" id="SSF55979">
    <property type="entry name" value="DNA clamp"/>
    <property type="match status" value="3"/>
</dbReference>
<keyword evidence="3 9" id="KW-0963">Cytoplasm</keyword>
<reference evidence="13 14" key="1">
    <citation type="submission" date="2019-08" db="EMBL/GenBank/DDBJ databases">
        <title>In-depth cultivation of the pig gut microbiome towards novel bacterial diversity and tailored functional studies.</title>
        <authorList>
            <person name="Wylensek D."/>
            <person name="Hitch T.C.A."/>
            <person name="Clavel T."/>
        </authorList>
    </citation>
    <scope>NUCLEOTIDE SEQUENCE [LARGE SCALE GENOMIC DNA]</scope>
    <source>
        <strain evidence="13 14">RF-GAM-744-WT-7</strain>
    </source>
</reference>
<keyword evidence="6 9" id="KW-0235">DNA replication</keyword>
<proteinExistence type="inferred from homology"/>
<keyword evidence="5 9" id="KW-0548">Nucleotidyltransferase</keyword>
<evidence type="ECO:0000256" key="3">
    <source>
        <dbReference type="ARBA" id="ARBA00022490"/>
    </source>
</evidence>
<evidence type="ECO:0000313" key="13">
    <source>
        <dbReference type="EMBL" id="MST49105.1"/>
    </source>
</evidence>
<name>A0A7K0K229_9ACTO</name>
<evidence type="ECO:0000256" key="4">
    <source>
        <dbReference type="ARBA" id="ARBA00022679"/>
    </source>
</evidence>
<accession>A0A7K0K229</accession>
<dbReference type="CDD" id="cd00140">
    <property type="entry name" value="beta_clamp"/>
    <property type="match status" value="1"/>
</dbReference>
<dbReference type="InterPro" id="IPR022637">
    <property type="entry name" value="DNA_polIII_beta_cen"/>
</dbReference>
<dbReference type="Gene3D" id="3.10.150.10">
    <property type="entry name" value="DNA Polymerase III, subunit A, domain 2"/>
    <property type="match status" value="3"/>
</dbReference>
<dbReference type="PIRSF" id="PIRSF000804">
    <property type="entry name" value="DNA_pol_III_b"/>
    <property type="match status" value="1"/>
</dbReference>
<dbReference type="GO" id="GO:0003887">
    <property type="term" value="F:DNA-directed DNA polymerase activity"/>
    <property type="evidence" value="ECO:0007669"/>
    <property type="project" value="UniProtKB-UniRule"/>
</dbReference>
<dbReference type="GO" id="GO:0009360">
    <property type="term" value="C:DNA polymerase III complex"/>
    <property type="evidence" value="ECO:0007669"/>
    <property type="project" value="InterPro"/>
</dbReference>
<dbReference type="Proteomes" id="UP000442535">
    <property type="component" value="Unassembled WGS sequence"/>
</dbReference>
<comment type="function">
    <text evidence="9">Confers DNA tethering and processivity to DNA polymerases and other proteins. Acts as a clamp, forming a ring around DNA (a reaction catalyzed by the clamp-loading complex) which diffuses in an ATP-independent manner freely and bidirectionally along dsDNA. Initially characterized for its ability to contact the catalytic subunit of DNA polymerase III (Pol III), a complex, multichain enzyme responsible for most of the replicative synthesis in bacteria; Pol III exhibits 3'-5' exonuclease proofreading activity. The beta chain is required for initiation of replication as well as for processivity of DNA replication.</text>
</comment>
<dbReference type="GO" id="GO:0003677">
    <property type="term" value="F:DNA binding"/>
    <property type="evidence" value="ECO:0007669"/>
    <property type="project" value="UniProtKB-UniRule"/>
</dbReference>
<keyword evidence="8" id="KW-0238">DNA-binding</keyword>
<evidence type="ECO:0000256" key="2">
    <source>
        <dbReference type="ARBA" id="ARBA00010752"/>
    </source>
</evidence>
<evidence type="ECO:0000256" key="8">
    <source>
        <dbReference type="ARBA" id="ARBA00023125"/>
    </source>
</evidence>
<organism evidence="13 14">
    <name type="scientific">Mobiluncus porci</name>
    <dbReference type="NCBI Taxonomy" id="2652278"/>
    <lineage>
        <taxon>Bacteria</taxon>
        <taxon>Bacillati</taxon>
        <taxon>Actinomycetota</taxon>
        <taxon>Actinomycetes</taxon>
        <taxon>Actinomycetales</taxon>
        <taxon>Actinomycetaceae</taxon>
        <taxon>Mobiluncus</taxon>
    </lineage>
</organism>
<dbReference type="Pfam" id="PF02768">
    <property type="entry name" value="DNA_pol3_beta_3"/>
    <property type="match status" value="1"/>
</dbReference>
<comment type="subunit">
    <text evidence="9">Forms a ring-shaped head-to-tail homodimer around DNA.</text>
</comment>
<comment type="subcellular location">
    <subcellularLocation>
        <location evidence="1 9">Cytoplasm</location>
    </subcellularLocation>
</comment>
<dbReference type="EMBL" id="VUMY01000003">
    <property type="protein sequence ID" value="MST49105.1"/>
    <property type="molecule type" value="Genomic_DNA"/>
</dbReference>
<dbReference type="AlphaFoldDB" id="A0A7K0K229"/>
<dbReference type="InterPro" id="IPR022635">
    <property type="entry name" value="DNA_polIII_beta_C"/>
</dbReference>
<protein>
    <recommendedName>
        <fullName evidence="9">Beta sliding clamp</fullName>
    </recommendedName>
</protein>
<dbReference type="Pfam" id="PF02767">
    <property type="entry name" value="DNA_pol3_beta_2"/>
    <property type="match status" value="1"/>
</dbReference>
<feature type="domain" description="DNA polymerase III beta sliding clamp central" evidence="11">
    <location>
        <begin position="132"/>
        <end position="249"/>
    </location>
</feature>
<dbReference type="PANTHER" id="PTHR30478">
    <property type="entry name" value="DNA POLYMERASE III SUBUNIT BETA"/>
    <property type="match status" value="1"/>
</dbReference>
<comment type="caution">
    <text evidence="13">The sequence shown here is derived from an EMBL/GenBank/DDBJ whole genome shotgun (WGS) entry which is preliminary data.</text>
</comment>
<keyword evidence="4 9" id="KW-0808">Transferase</keyword>
<keyword evidence="7 9" id="KW-0239">DNA-directed DNA polymerase</keyword>
<dbReference type="PANTHER" id="PTHR30478:SF0">
    <property type="entry name" value="BETA SLIDING CLAMP"/>
    <property type="match status" value="1"/>
</dbReference>